<dbReference type="GO" id="GO:0004553">
    <property type="term" value="F:hydrolase activity, hydrolyzing O-glycosyl compounds"/>
    <property type="evidence" value="ECO:0007669"/>
    <property type="project" value="InterPro"/>
</dbReference>
<dbReference type="InterPro" id="IPR013320">
    <property type="entry name" value="ConA-like_dom_sf"/>
</dbReference>
<dbReference type="EMBL" id="BPQB01000016">
    <property type="protein sequence ID" value="GJE90396.1"/>
    <property type="molecule type" value="Genomic_DNA"/>
</dbReference>
<evidence type="ECO:0000259" key="5">
    <source>
        <dbReference type="PROSITE" id="PS51762"/>
    </source>
</evidence>
<dbReference type="AlphaFoldDB" id="A0A9P3G8T1"/>
<accession>A0A9P3G8T1</accession>
<evidence type="ECO:0000256" key="2">
    <source>
        <dbReference type="ARBA" id="ARBA00022801"/>
    </source>
</evidence>
<sequence>MHVGYVAHALLLVLILGTANSVDAAVVETRRSSSSCQPFESSFLASDLSRYDDTSFRVVSPPGSVVTSSRGLELYLEKPRGLVHTKDGVNDVVAEGATVNSTFTMLYGKVTIEITAPTVPGVVTAAVMISDDIDHDEIDVELLGGDPSHWQSNIFMTSPHDQQPLWGVFGEIEDYTKRGTVDETHRYTVDWNANRIVWSVDETEMRTLRREDTRINGTLHYPSHPARIQLGIWDASNPAGTSEWAKGPIDWTSAPHRMSAAFKSLKIECPY</sequence>
<feature type="domain" description="GH16" evidence="5">
    <location>
        <begin position="32"/>
        <end position="260"/>
    </location>
</feature>
<dbReference type="InterPro" id="IPR050546">
    <property type="entry name" value="Glycosyl_Hydrlase_16"/>
</dbReference>
<gene>
    <name evidence="6" type="ORF">PsYK624_065270</name>
</gene>
<dbReference type="Pfam" id="PF00722">
    <property type="entry name" value="Glyco_hydro_16"/>
    <property type="match status" value="1"/>
</dbReference>
<protein>
    <submittedName>
        <fullName evidence="6">Glycoside hydrolase family 16 protein</fullName>
    </submittedName>
</protein>
<dbReference type="Proteomes" id="UP000703269">
    <property type="component" value="Unassembled WGS sequence"/>
</dbReference>
<dbReference type="GO" id="GO:0005975">
    <property type="term" value="P:carbohydrate metabolic process"/>
    <property type="evidence" value="ECO:0007669"/>
    <property type="project" value="InterPro"/>
</dbReference>
<dbReference type="Gene3D" id="2.60.120.200">
    <property type="match status" value="1"/>
</dbReference>
<evidence type="ECO:0000256" key="1">
    <source>
        <dbReference type="ARBA" id="ARBA00022729"/>
    </source>
</evidence>
<dbReference type="PROSITE" id="PS51762">
    <property type="entry name" value="GH16_2"/>
    <property type="match status" value="1"/>
</dbReference>
<organism evidence="6 7">
    <name type="scientific">Phanerochaete sordida</name>
    <dbReference type="NCBI Taxonomy" id="48140"/>
    <lineage>
        <taxon>Eukaryota</taxon>
        <taxon>Fungi</taxon>
        <taxon>Dikarya</taxon>
        <taxon>Basidiomycota</taxon>
        <taxon>Agaricomycotina</taxon>
        <taxon>Agaricomycetes</taxon>
        <taxon>Polyporales</taxon>
        <taxon>Phanerochaetaceae</taxon>
        <taxon>Phanerochaete</taxon>
    </lineage>
</organism>
<feature type="signal peptide" evidence="4">
    <location>
        <begin position="1"/>
        <end position="24"/>
    </location>
</feature>
<dbReference type="GO" id="GO:0009277">
    <property type="term" value="C:fungal-type cell wall"/>
    <property type="evidence" value="ECO:0007669"/>
    <property type="project" value="TreeGrafter"/>
</dbReference>
<dbReference type="SUPFAM" id="SSF49899">
    <property type="entry name" value="Concanavalin A-like lectins/glucanases"/>
    <property type="match status" value="1"/>
</dbReference>
<reference evidence="6 7" key="1">
    <citation type="submission" date="2021-08" db="EMBL/GenBank/DDBJ databases">
        <title>Draft Genome Sequence of Phanerochaete sordida strain YK-624.</title>
        <authorList>
            <person name="Mori T."/>
            <person name="Dohra H."/>
            <person name="Suzuki T."/>
            <person name="Kawagishi H."/>
            <person name="Hirai H."/>
        </authorList>
    </citation>
    <scope>NUCLEOTIDE SEQUENCE [LARGE SCALE GENOMIC DNA]</scope>
    <source>
        <strain evidence="6 7">YK-624</strain>
    </source>
</reference>
<evidence type="ECO:0000256" key="4">
    <source>
        <dbReference type="SAM" id="SignalP"/>
    </source>
</evidence>
<keyword evidence="7" id="KW-1185">Reference proteome</keyword>
<comment type="caution">
    <text evidence="6">The sequence shown here is derived from an EMBL/GenBank/DDBJ whole genome shotgun (WGS) entry which is preliminary data.</text>
</comment>
<dbReference type="PANTHER" id="PTHR10963:SF22">
    <property type="entry name" value="GLYCOSIDASE CRH2-RELATED"/>
    <property type="match status" value="1"/>
</dbReference>
<proteinExistence type="predicted"/>
<keyword evidence="2 6" id="KW-0378">Hydrolase</keyword>
<evidence type="ECO:0000256" key="3">
    <source>
        <dbReference type="ARBA" id="ARBA00023295"/>
    </source>
</evidence>
<dbReference type="GO" id="GO:0031505">
    <property type="term" value="P:fungal-type cell wall organization"/>
    <property type="evidence" value="ECO:0007669"/>
    <property type="project" value="TreeGrafter"/>
</dbReference>
<feature type="chain" id="PRO_5040287737" evidence="4">
    <location>
        <begin position="25"/>
        <end position="271"/>
    </location>
</feature>
<dbReference type="InterPro" id="IPR000757">
    <property type="entry name" value="Beta-glucanase-like"/>
</dbReference>
<keyword evidence="1 4" id="KW-0732">Signal</keyword>
<dbReference type="PANTHER" id="PTHR10963">
    <property type="entry name" value="GLYCOSYL HYDROLASE-RELATED"/>
    <property type="match status" value="1"/>
</dbReference>
<name>A0A9P3G8T1_9APHY</name>
<keyword evidence="3" id="KW-0326">Glycosidase</keyword>
<dbReference type="GO" id="GO:0016757">
    <property type="term" value="F:glycosyltransferase activity"/>
    <property type="evidence" value="ECO:0007669"/>
    <property type="project" value="TreeGrafter"/>
</dbReference>
<evidence type="ECO:0000313" key="6">
    <source>
        <dbReference type="EMBL" id="GJE90396.1"/>
    </source>
</evidence>
<evidence type="ECO:0000313" key="7">
    <source>
        <dbReference type="Proteomes" id="UP000703269"/>
    </source>
</evidence>
<dbReference type="OrthoDB" id="4781at2759"/>